<sequence>MNIDSLKYFLEVAKSKSITTVAKNSHISQSALSQQLFKLESKLNVKLLNRSNKGVSLTPEGEILFKHSKNILNIYNKMLEEIYTCALEKNYISIEAVDSLNSTILPNVICNLKSTFSQYSINLTSIENSTNSNLSNNICDIYINYEKPNSKIGLSIKDLGCDELIVISNNDFPKNKISKSELINLPIILNLKDNYFNNKIQEILLCNIKDLNIVYNTSSYLSLLKGLCCSNSISFIPRILFNSYKNEFNIKEIKIDDFNLNANLYLCYLDSFYKNHSDFIKTLINMIKGFLE</sequence>
<evidence type="ECO:0000259" key="5">
    <source>
        <dbReference type="PROSITE" id="PS50931"/>
    </source>
</evidence>
<dbReference type="EMBL" id="CP023671">
    <property type="protein sequence ID" value="AYE34706.1"/>
    <property type="molecule type" value="Genomic_DNA"/>
</dbReference>
<dbReference type="Proteomes" id="UP000280586">
    <property type="component" value="Chromosome"/>
</dbReference>
<name>A0A9N7PJE2_CLOSE</name>
<accession>A0A9N7PJE2</accession>
<dbReference type="InterPro" id="IPR036390">
    <property type="entry name" value="WH_DNA-bd_sf"/>
</dbReference>
<evidence type="ECO:0000313" key="8">
    <source>
        <dbReference type="Proteomes" id="UP000280586"/>
    </source>
</evidence>
<organism evidence="6 8">
    <name type="scientific">Clostridium septicum</name>
    <dbReference type="NCBI Taxonomy" id="1504"/>
    <lineage>
        <taxon>Bacteria</taxon>
        <taxon>Bacillati</taxon>
        <taxon>Bacillota</taxon>
        <taxon>Clostridia</taxon>
        <taxon>Eubacteriales</taxon>
        <taxon>Clostridiaceae</taxon>
        <taxon>Clostridium</taxon>
    </lineage>
</organism>
<comment type="similarity">
    <text evidence="1">Belongs to the LysR transcriptional regulatory family.</text>
</comment>
<gene>
    <name evidence="6" type="ORF">CP523_09995</name>
    <name evidence="7" type="ORF">NH397_02335</name>
</gene>
<dbReference type="GO" id="GO:0000976">
    <property type="term" value="F:transcription cis-regulatory region binding"/>
    <property type="evidence" value="ECO:0007669"/>
    <property type="project" value="TreeGrafter"/>
</dbReference>
<dbReference type="EMBL" id="CP099799">
    <property type="protein sequence ID" value="USS01301.1"/>
    <property type="molecule type" value="Genomic_DNA"/>
</dbReference>
<dbReference type="Gene3D" id="1.10.10.10">
    <property type="entry name" value="Winged helix-like DNA-binding domain superfamily/Winged helix DNA-binding domain"/>
    <property type="match status" value="1"/>
</dbReference>
<dbReference type="SUPFAM" id="SSF53850">
    <property type="entry name" value="Periplasmic binding protein-like II"/>
    <property type="match status" value="1"/>
</dbReference>
<keyword evidence="3" id="KW-0238">DNA-binding</keyword>
<dbReference type="PANTHER" id="PTHR30126">
    <property type="entry name" value="HTH-TYPE TRANSCRIPTIONAL REGULATOR"/>
    <property type="match status" value="1"/>
</dbReference>
<dbReference type="OrthoDB" id="119203at2"/>
<protein>
    <submittedName>
        <fullName evidence="6">LysR family transcriptional regulator</fullName>
    </submittedName>
</protein>
<dbReference type="AlphaFoldDB" id="A0A9N7PJE2"/>
<evidence type="ECO:0000313" key="7">
    <source>
        <dbReference type="EMBL" id="USS01301.1"/>
    </source>
</evidence>
<dbReference type="Proteomes" id="UP001055437">
    <property type="component" value="Chromosome"/>
</dbReference>
<dbReference type="InterPro" id="IPR005119">
    <property type="entry name" value="LysR_subst-bd"/>
</dbReference>
<keyword evidence="9" id="KW-1185">Reference proteome</keyword>
<dbReference type="InterPro" id="IPR036388">
    <property type="entry name" value="WH-like_DNA-bd_sf"/>
</dbReference>
<reference evidence="6 8" key="1">
    <citation type="submission" date="2017-09" db="EMBL/GenBank/DDBJ databases">
        <authorList>
            <person name="Thomas P."/>
            <person name="Seyboldt C."/>
        </authorList>
    </citation>
    <scope>NUCLEOTIDE SEQUENCE [LARGE SCALE GENOMIC DNA]</scope>
    <source>
        <strain evidence="6 8">DSM 7534</strain>
    </source>
</reference>
<dbReference type="Pfam" id="PF00126">
    <property type="entry name" value="HTH_1"/>
    <property type="match status" value="1"/>
</dbReference>
<keyword evidence="2" id="KW-0805">Transcription regulation</keyword>
<dbReference type="RefSeq" id="WP_066676554.1">
    <property type="nucleotide sequence ID" value="NZ_CABMIZ010000017.1"/>
</dbReference>
<evidence type="ECO:0000256" key="2">
    <source>
        <dbReference type="ARBA" id="ARBA00023015"/>
    </source>
</evidence>
<dbReference type="KEGG" id="csep:CP523_09995"/>
<dbReference type="GeneID" id="303561010"/>
<proteinExistence type="inferred from homology"/>
<keyword evidence="4" id="KW-0804">Transcription</keyword>
<dbReference type="GO" id="GO:0003700">
    <property type="term" value="F:DNA-binding transcription factor activity"/>
    <property type="evidence" value="ECO:0007669"/>
    <property type="project" value="InterPro"/>
</dbReference>
<evidence type="ECO:0000313" key="9">
    <source>
        <dbReference type="Proteomes" id="UP001055437"/>
    </source>
</evidence>
<dbReference type="PROSITE" id="PS50931">
    <property type="entry name" value="HTH_LYSR"/>
    <property type="match status" value="1"/>
</dbReference>
<dbReference type="PRINTS" id="PR00039">
    <property type="entry name" value="HTHLYSR"/>
</dbReference>
<evidence type="ECO:0000256" key="3">
    <source>
        <dbReference type="ARBA" id="ARBA00023125"/>
    </source>
</evidence>
<dbReference type="Gene3D" id="3.40.190.290">
    <property type="match status" value="1"/>
</dbReference>
<feature type="domain" description="HTH lysR-type" evidence="5">
    <location>
        <begin position="1"/>
        <end position="58"/>
    </location>
</feature>
<evidence type="ECO:0000256" key="1">
    <source>
        <dbReference type="ARBA" id="ARBA00009437"/>
    </source>
</evidence>
<evidence type="ECO:0000256" key="4">
    <source>
        <dbReference type="ARBA" id="ARBA00023163"/>
    </source>
</evidence>
<evidence type="ECO:0000313" key="6">
    <source>
        <dbReference type="EMBL" id="AYE34706.1"/>
    </source>
</evidence>
<reference evidence="7" key="2">
    <citation type="submission" date="2022-06" db="EMBL/GenBank/DDBJ databases">
        <authorList>
            <person name="Holder M.E."/>
            <person name="Ajami N.J."/>
            <person name="Petrosino J.F."/>
        </authorList>
    </citation>
    <scope>NUCLEOTIDE SEQUENCE</scope>
    <source>
        <strain evidence="7">RMA 8861</strain>
    </source>
</reference>
<dbReference type="SUPFAM" id="SSF46785">
    <property type="entry name" value="Winged helix' DNA-binding domain"/>
    <property type="match status" value="1"/>
</dbReference>
<dbReference type="FunFam" id="1.10.10.10:FF:000001">
    <property type="entry name" value="LysR family transcriptional regulator"/>
    <property type="match status" value="1"/>
</dbReference>
<dbReference type="Pfam" id="PF03466">
    <property type="entry name" value="LysR_substrate"/>
    <property type="match status" value="1"/>
</dbReference>
<dbReference type="PANTHER" id="PTHR30126:SF40">
    <property type="entry name" value="HTH-TYPE TRANSCRIPTIONAL REGULATOR GLTR"/>
    <property type="match status" value="1"/>
</dbReference>
<dbReference type="InterPro" id="IPR000847">
    <property type="entry name" value="LysR_HTH_N"/>
</dbReference>